<evidence type="ECO:0000259" key="5">
    <source>
        <dbReference type="Pfam" id="PF00644"/>
    </source>
</evidence>
<evidence type="ECO:0000256" key="1">
    <source>
        <dbReference type="ARBA" id="ARBA00022676"/>
    </source>
</evidence>
<keyword evidence="4" id="KW-0520">NAD</keyword>
<dbReference type="InterPro" id="IPR051838">
    <property type="entry name" value="ARTD_PARP"/>
</dbReference>
<keyword evidence="7" id="KW-1185">Reference proteome</keyword>
<evidence type="ECO:0000313" key="6">
    <source>
        <dbReference type="EMBL" id="KAL1607399.1"/>
    </source>
</evidence>
<name>A0ABR3RSI6_9PLEO</name>
<organism evidence="6 7">
    <name type="scientific">Nothophoma quercina</name>
    <dbReference type="NCBI Taxonomy" id="749835"/>
    <lineage>
        <taxon>Eukaryota</taxon>
        <taxon>Fungi</taxon>
        <taxon>Dikarya</taxon>
        <taxon>Ascomycota</taxon>
        <taxon>Pezizomycotina</taxon>
        <taxon>Dothideomycetes</taxon>
        <taxon>Pleosporomycetidae</taxon>
        <taxon>Pleosporales</taxon>
        <taxon>Pleosporineae</taxon>
        <taxon>Didymellaceae</taxon>
        <taxon>Nothophoma</taxon>
    </lineage>
</organism>
<feature type="domain" description="PARP catalytic" evidence="5">
    <location>
        <begin position="102"/>
        <end position="185"/>
    </location>
</feature>
<keyword evidence="2" id="KW-0808">Transferase</keyword>
<evidence type="ECO:0000256" key="2">
    <source>
        <dbReference type="ARBA" id="ARBA00022679"/>
    </source>
</evidence>
<comment type="caution">
    <text evidence="6">The sequence shown here is derived from an EMBL/GenBank/DDBJ whole genome shotgun (WGS) entry which is preliminary data.</text>
</comment>
<keyword evidence="1" id="KW-0328">Glycosyltransferase</keyword>
<dbReference type="Proteomes" id="UP001521222">
    <property type="component" value="Unassembled WGS sequence"/>
</dbReference>
<gene>
    <name evidence="6" type="primary">FYV10_2</name>
    <name evidence="6" type="ORF">SLS59_002365</name>
</gene>
<dbReference type="Gene3D" id="3.90.228.10">
    <property type="match status" value="1"/>
</dbReference>
<dbReference type="Pfam" id="PF00644">
    <property type="entry name" value="PARP"/>
    <property type="match status" value="1"/>
</dbReference>
<protein>
    <submittedName>
        <fullName evidence="6">GID complex subunit containing RING finger motif</fullName>
    </submittedName>
</protein>
<proteinExistence type="predicted"/>
<evidence type="ECO:0000313" key="7">
    <source>
        <dbReference type="Proteomes" id="UP001521222"/>
    </source>
</evidence>
<dbReference type="InterPro" id="IPR012317">
    <property type="entry name" value="Poly(ADP-ribose)pol_cat_dom"/>
</dbReference>
<keyword evidence="3" id="KW-0548">Nucleotidyltransferase</keyword>
<evidence type="ECO:0000256" key="3">
    <source>
        <dbReference type="ARBA" id="ARBA00022695"/>
    </source>
</evidence>
<evidence type="ECO:0000256" key="4">
    <source>
        <dbReference type="ARBA" id="ARBA00023027"/>
    </source>
</evidence>
<sequence>MTGKPELLPNCPIRGTEVVKSILNALPSMSVMRDAVDLSSVLKSYCPQAETLISWAVVHHRGFLATATGLLKIPNLPPGTHQFVLANASPSLESASVSKIGKRETTVLFHGTSLDRLPAILAQGLRVCSGTSLQRTGAAHGKGIYLSDDPATSFYYSPASLSWKNSGLSNMKMLLGCEVVGSGNRVSGNIHVVKEQDAASVMVRYVLLFTREARVPIRGHIEPAMGSGMKALRSGAV</sequence>
<dbReference type="PANTHER" id="PTHR21328">
    <property type="entry name" value="POLY ADP-RIBOSE POLYMERASE FAMILY, MEMBER PARP"/>
    <property type="match status" value="1"/>
</dbReference>
<dbReference type="SUPFAM" id="SSF56399">
    <property type="entry name" value="ADP-ribosylation"/>
    <property type="match status" value="1"/>
</dbReference>
<reference evidence="6 7" key="1">
    <citation type="submission" date="2024-02" db="EMBL/GenBank/DDBJ databases">
        <title>De novo assembly and annotation of 12 fungi associated with fruit tree decline syndrome in Ontario, Canada.</title>
        <authorList>
            <person name="Sulman M."/>
            <person name="Ellouze W."/>
            <person name="Ilyukhin E."/>
        </authorList>
    </citation>
    <scope>NUCLEOTIDE SEQUENCE [LARGE SCALE GENOMIC DNA]</scope>
    <source>
        <strain evidence="6 7">M97-236</strain>
    </source>
</reference>
<accession>A0ABR3RSI6</accession>
<dbReference type="EMBL" id="JAKIXB020000006">
    <property type="protein sequence ID" value="KAL1607399.1"/>
    <property type="molecule type" value="Genomic_DNA"/>
</dbReference>